<reference evidence="1 2" key="1">
    <citation type="submission" date="2023-11" db="EMBL/GenBank/DDBJ databases">
        <authorList>
            <person name="Cook R."/>
            <person name="Crisci M."/>
            <person name="Pye H."/>
            <person name="Adriaenssens E."/>
            <person name="Santini J."/>
        </authorList>
    </citation>
    <scope>NUCLEOTIDE SEQUENCE [LARGE SCALE GENOMIC DNA]</scope>
    <source>
        <strain evidence="1">Lak_Megaphage_Sonny</strain>
    </source>
</reference>
<accession>A0ABZ0Z258</accession>
<dbReference type="Proteomes" id="UP001358193">
    <property type="component" value="Segment"/>
</dbReference>
<protein>
    <submittedName>
        <fullName evidence="1">Uncharacterized protein</fullName>
    </submittedName>
</protein>
<proteinExistence type="predicted"/>
<sequence length="105" mass="12310">MKNTPKKFKKPISVTNCGRIAEYMKYTNRDRLILGKVCLTYAECKYQLSHVFSDFGKFQTSETLQAASNYLSIPRNQRKYHQSLRKLYLQSKLIIELKAENAKLK</sequence>
<dbReference type="EMBL" id="OR769223">
    <property type="protein sequence ID" value="WQJ53241.1"/>
    <property type="molecule type" value="Genomic_DNA"/>
</dbReference>
<name>A0ABZ0Z258_9CAUD</name>
<organism evidence="1 2">
    <name type="scientific">phage Lak_Megaphage_Sonny</name>
    <dbReference type="NCBI Taxonomy" id="3109229"/>
    <lineage>
        <taxon>Viruses</taxon>
        <taxon>Duplodnaviria</taxon>
        <taxon>Heunggongvirae</taxon>
        <taxon>Uroviricota</taxon>
        <taxon>Caudoviricetes</taxon>
        <taxon>Caudoviricetes code 15 clade</taxon>
    </lineage>
</organism>
<keyword evidence="2" id="KW-1185">Reference proteome</keyword>
<evidence type="ECO:0000313" key="1">
    <source>
        <dbReference type="EMBL" id="WQJ53241.1"/>
    </source>
</evidence>
<evidence type="ECO:0000313" key="2">
    <source>
        <dbReference type="Proteomes" id="UP001358193"/>
    </source>
</evidence>